<dbReference type="InterPro" id="IPR036864">
    <property type="entry name" value="Zn2-C6_fun-type_DNA-bd_sf"/>
</dbReference>
<feature type="compositionally biased region" description="Polar residues" evidence="2">
    <location>
        <begin position="518"/>
        <end position="527"/>
    </location>
</feature>
<feature type="compositionally biased region" description="Polar residues" evidence="2">
    <location>
        <begin position="368"/>
        <end position="382"/>
    </location>
</feature>
<dbReference type="Pfam" id="PF00172">
    <property type="entry name" value="Zn_clus"/>
    <property type="match status" value="1"/>
</dbReference>
<sequence>MAYYGEAQEIGQFYRDRHRSHGPAGYYGRSSPYHHSHEQTRYDLRPDQYDGANNQTYIGQAEAQGGNDSQTRRRIAMACSRCRRRKIKCSGDPGDNSGCSACKSSGADINKDCMFNRVNSEICTWRSFPDQETMGATIMPAQSASYSSLTSANSRHGSHNLHRPSLPILQTRSTYPPELGSDYNPSPVDYTYASSGYPRQDSFSSSYGLENYRSWSTTAPMTAPITTSTYDPQTGFTFGSISSHSMPYSQADSFSALNMGHLNASLPGSMVHDRRLPIPYVQQEPSQMPFSTGELPELRPLDRYPGPRSHVNGIHSRQALPWVDTTYTTTSSSMPMTTYAPISGLPTQTTDTQSDPAFGYSFRLMPPMTTNSSPEVSPTTGPNSSGSFQSTSSSSTNSMLPPAQVRYSSASIHGLPSITTDNRPSSSRGPSSALYDCNGERTDTQANDTSDRSSISSNNAWPSRSSAPNYSYTTYPSIVRAVDCEPGYSRDNSYNYPPLRQPQPQNPAGVMPFCRQPSYGQLASTLEPQSQPQQQQDQQQHAPRSRQERRERHEGQGRRQSSGTARGRMSIENINAPY</sequence>
<evidence type="ECO:0000256" key="1">
    <source>
        <dbReference type="ARBA" id="ARBA00023242"/>
    </source>
</evidence>
<evidence type="ECO:0000313" key="4">
    <source>
        <dbReference type="EMBL" id="KAK3049629.1"/>
    </source>
</evidence>
<evidence type="ECO:0000313" key="5">
    <source>
        <dbReference type="Proteomes" id="UP001271007"/>
    </source>
</evidence>
<protein>
    <recommendedName>
        <fullName evidence="3">Zn(2)-C6 fungal-type domain-containing protein</fullName>
    </recommendedName>
</protein>
<dbReference type="SUPFAM" id="SSF57701">
    <property type="entry name" value="Zn2/Cys6 DNA-binding domain"/>
    <property type="match status" value="1"/>
</dbReference>
<name>A0AAJ0DG79_9PEZI</name>
<feature type="compositionally biased region" description="Basic and acidic residues" evidence="2">
    <location>
        <begin position="545"/>
        <end position="557"/>
    </location>
</feature>
<feature type="region of interest" description="Disordered" evidence="2">
    <location>
        <begin position="344"/>
        <end position="471"/>
    </location>
</feature>
<dbReference type="GO" id="GO:0008270">
    <property type="term" value="F:zinc ion binding"/>
    <property type="evidence" value="ECO:0007669"/>
    <property type="project" value="InterPro"/>
</dbReference>
<dbReference type="EMBL" id="JAWDJX010000038">
    <property type="protein sequence ID" value="KAK3049629.1"/>
    <property type="molecule type" value="Genomic_DNA"/>
</dbReference>
<evidence type="ECO:0000256" key="2">
    <source>
        <dbReference type="SAM" id="MobiDB-lite"/>
    </source>
</evidence>
<dbReference type="SMART" id="SM00066">
    <property type="entry name" value="GAL4"/>
    <property type="match status" value="1"/>
</dbReference>
<dbReference type="InterPro" id="IPR001138">
    <property type="entry name" value="Zn2Cys6_DnaBD"/>
</dbReference>
<accession>A0AAJ0DG79</accession>
<feature type="compositionally biased region" description="Low complexity" evidence="2">
    <location>
        <begin position="528"/>
        <end position="540"/>
    </location>
</feature>
<dbReference type="CDD" id="cd00067">
    <property type="entry name" value="GAL4"/>
    <property type="match status" value="1"/>
</dbReference>
<dbReference type="GO" id="GO:0000981">
    <property type="term" value="F:DNA-binding transcription factor activity, RNA polymerase II-specific"/>
    <property type="evidence" value="ECO:0007669"/>
    <property type="project" value="InterPro"/>
</dbReference>
<organism evidence="4 5">
    <name type="scientific">Extremus antarcticus</name>
    <dbReference type="NCBI Taxonomy" id="702011"/>
    <lineage>
        <taxon>Eukaryota</taxon>
        <taxon>Fungi</taxon>
        <taxon>Dikarya</taxon>
        <taxon>Ascomycota</taxon>
        <taxon>Pezizomycotina</taxon>
        <taxon>Dothideomycetes</taxon>
        <taxon>Dothideomycetidae</taxon>
        <taxon>Mycosphaerellales</taxon>
        <taxon>Extremaceae</taxon>
        <taxon>Extremus</taxon>
    </lineage>
</organism>
<dbReference type="AlphaFoldDB" id="A0AAJ0DG79"/>
<dbReference type="Gene3D" id="4.10.240.10">
    <property type="entry name" value="Zn(2)-C6 fungal-type DNA-binding domain"/>
    <property type="match status" value="1"/>
</dbReference>
<feature type="domain" description="Zn(2)-C6 fungal-type" evidence="3">
    <location>
        <begin position="78"/>
        <end position="115"/>
    </location>
</feature>
<gene>
    <name evidence="4" type="ORF">LTR09_009050</name>
</gene>
<comment type="caution">
    <text evidence="4">The sequence shown here is derived from an EMBL/GenBank/DDBJ whole genome shotgun (WGS) entry which is preliminary data.</text>
</comment>
<keyword evidence="5" id="KW-1185">Reference proteome</keyword>
<feature type="compositionally biased region" description="Polar residues" evidence="2">
    <location>
        <begin position="444"/>
        <end position="471"/>
    </location>
</feature>
<feature type="compositionally biased region" description="Polar residues" evidence="2">
    <location>
        <begin position="345"/>
        <end position="355"/>
    </location>
</feature>
<feature type="compositionally biased region" description="Polar residues" evidence="2">
    <location>
        <begin position="406"/>
        <end position="430"/>
    </location>
</feature>
<reference evidence="4" key="1">
    <citation type="submission" date="2023-04" db="EMBL/GenBank/DDBJ databases">
        <title>Black Yeasts Isolated from many extreme environments.</title>
        <authorList>
            <person name="Coleine C."/>
            <person name="Stajich J.E."/>
            <person name="Selbmann L."/>
        </authorList>
    </citation>
    <scope>NUCLEOTIDE SEQUENCE</scope>
    <source>
        <strain evidence="4">CCFEE 5312</strain>
    </source>
</reference>
<keyword evidence="1" id="KW-0539">Nucleus</keyword>
<feature type="compositionally biased region" description="Low complexity" evidence="2">
    <location>
        <begin position="383"/>
        <end position="398"/>
    </location>
</feature>
<dbReference type="PROSITE" id="PS50048">
    <property type="entry name" value="ZN2_CY6_FUNGAL_2"/>
    <property type="match status" value="1"/>
</dbReference>
<proteinExistence type="predicted"/>
<dbReference type="Proteomes" id="UP001271007">
    <property type="component" value="Unassembled WGS sequence"/>
</dbReference>
<feature type="region of interest" description="Disordered" evidence="2">
    <location>
        <begin position="492"/>
        <end position="578"/>
    </location>
</feature>
<evidence type="ECO:0000259" key="3">
    <source>
        <dbReference type="PROSITE" id="PS50048"/>
    </source>
</evidence>